<dbReference type="Pfam" id="PF04357">
    <property type="entry name" value="TamB"/>
    <property type="match status" value="1"/>
</dbReference>
<accession>A0A0F3GLV9</accession>
<reference evidence="6 7" key="1">
    <citation type="submission" date="2015-02" db="EMBL/GenBank/DDBJ databases">
        <title>Single-cell genomics of uncultivated deep-branching MTB reveals a conserved set of magnetosome genes.</title>
        <authorList>
            <person name="Kolinko S."/>
            <person name="Richter M."/>
            <person name="Glockner F.O."/>
            <person name="Brachmann A."/>
            <person name="Schuler D."/>
        </authorList>
    </citation>
    <scope>NUCLEOTIDE SEQUENCE [LARGE SCALE GENOMIC DNA]</scope>
    <source>
        <strain evidence="6">TM-1</strain>
    </source>
</reference>
<keyword evidence="3" id="KW-1133">Transmembrane helix</keyword>
<dbReference type="InterPro" id="IPR052894">
    <property type="entry name" value="AsmA-related"/>
</dbReference>
<dbReference type="Proteomes" id="UP000033423">
    <property type="component" value="Unassembled WGS sequence"/>
</dbReference>
<comment type="caution">
    <text evidence="6">The sequence shown here is derived from an EMBL/GenBank/DDBJ whole genome shotgun (WGS) entry which is preliminary data.</text>
</comment>
<dbReference type="PANTHER" id="PTHR30441:SF4">
    <property type="entry name" value="PROTEIN ASMA"/>
    <property type="match status" value="1"/>
</dbReference>
<dbReference type="EMBL" id="LACI01002159">
    <property type="protein sequence ID" value="KJU82802.1"/>
    <property type="molecule type" value="Genomic_DNA"/>
</dbReference>
<dbReference type="InterPro" id="IPR007452">
    <property type="entry name" value="TamB_C"/>
</dbReference>
<proteinExistence type="predicted"/>
<keyword evidence="7" id="KW-1185">Reference proteome</keyword>
<dbReference type="GO" id="GO:0005886">
    <property type="term" value="C:plasma membrane"/>
    <property type="evidence" value="ECO:0007669"/>
    <property type="project" value="InterPro"/>
</dbReference>
<comment type="subcellular location">
    <subcellularLocation>
        <location evidence="1">Membrane</location>
        <topology evidence="1">Single-pass membrane protein</topology>
    </subcellularLocation>
</comment>
<keyword evidence="2" id="KW-0812">Transmembrane</keyword>
<protein>
    <submittedName>
        <fullName evidence="6">Secreted protein containing DUF490</fullName>
    </submittedName>
</protein>
<feature type="domain" description="Translocation and assembly module TamB C-terminal" evidence="5">
    <location>
        <begin position="1009"/>
        <end position="1228"/>
    </location>
</feature>
<gene>
    <name evidence="6" type="ORF">MBAV_004997</name>
</gene>
<organism evidence="6 7">
    <name type="scientific">Candidatus Magnetobacterium bavaricum</name>
    <dbReference type="NCBI Taxonomy" id="29290"/>
    <lineage>
        <taxon>Bacteria</taxon>
        <taxon>Pseudomonadati</taxon>
        <taxon>Nitrospirota</taxon>
        <taxon>Thermodesulfovibrionia</taxon>
        <taxon>Thermodesulfovibrionales</taxon>
        <taxon>Candidatus Magnetobacteriaceae</taxon>
        <taxon>Candidatus Magnetobacterium</taxon>
    </lineage>
</organism>
<dbReference type="GO" id="GO:0009306">
    <property type="term" value="P:protein secretion"/>
    <property type="evidence" value="ECO:0007669"/>
    <property type="project" value="InterPro"/>
</dbReference>
<evidence type="ECO:0000313" key="7">
    <source>
        <dbReference type="Proteomes" id="UP000033423"/>
    </source>
</evidence>
<dbReference type="PANTHER" id="PTHR30441">
    <property type="entry name" value="DUF748 DOMAIN-CONTAINING PROTEIN"/>
    <property type="match status" value="1"/>
</dbReference>
<evidence type="ECO:0000259" key="5">
    <source>
        <dbReference type="Pfam" id="PF04357"/>
    </source>
</evidence>
<evidence type="ECO:0000256" key="2">
    <source>
        <dbReference type="ARBA" id="ARBA00022692"/>
    </source>
</evidence>
<evidence type="ECO:0000256" key="1">
    <source>
        <dbReference type="ARBA" id="ARBA00004167"/>
    </source>
</evidence>
<sequence length="1311" mass="142618">MGSAKLRRLLTTLAVVLLLVYPGTAAYRYANGLFKEAIVSELKKLLDRDVSIDDARIVLLPPSVHLRGLTVAADKKGERILYLGSADVYVSILPLLYNTLVLQKVFINKLSVETSRSYIEEVIAKQNKKPSKNKKGLSVELRSLSLRDISVKLYDGTRDVDISLGELKGLMLPNMAGVRLNMADLTLYSGTLKPKLHDKLNFKAIALKLKSTSAKGVAYDVEEVSLKSEGLDLNVSGKLSGKSAVDNVALTSKVSVEMAYLKRLLGLKNPGAGEVSIQGPINYDTTNGLQLTLYAGGRLYVETLLELIGEREPITGDVSFKGSFKGNINGSTKKLRGEANAALKKGSFYGIDVDSLSCKVIYDGPNLKFITKDARVYNGTAQGEVTLAMPVVNKFTVDIKAEDIDSKPVFELIKWDPGLSPGKVRGNVYSSGPKFNPSSTFVYKTIPAAEKAARVNNANILKRVNEVSGSVDIVDDVVNLHDVVAKTEFSQGTGNGVLDLNTDKLQMKVAVNTSEIVDLTRPSTNRLTGSGGFTGEVTGTGEFPLISGTVRLDKGNFWGFDFTALQTQLRYGRELLEVRDGTGLTYAGSTSFAGAVHFKDTKYIFDFNQPVMAFDVAVRGADLQGVLKRFSDSANAREISGKLNTTFSVSGPLEGLKYVGDIDVSKLNVAKRPLGLLRGPFVYNDDALTLQRLTLKTGASEISAGIGVSFKGDDWRQMSYKVTSEGCLINEKDIPYAKIPRTQKGAISTLWGDPVLQCQFSGEGTLGKPALVMKAWGKGAKSTNVAEARFVGDDMIFKADILDGNINVNGKVDIFAKDKPWLVDGTIKRTDYAPIARTLDPRLPQDLKLTAQGGFSFSGNAQTLKGRLLVPTLEGSAYNQAFSNAAPIDISSDGRQVHVNSFVLATGQTNIHLTGSLIAWRSYNLELTGKPRLNLLRGVSDRISWLNGQADVAISVVGNWKNPQLTGGIDIKGATLGITNIRRYFNDINAYMYCDVKRCVVEYINTNFGGSALEGSGVAYLDGLGIKKFYLEGNLKDMPVYISDGFKAYLDGDLYYSGDLKKQTLSGNIKIAKARYTKNVYLQEMILANATPQLTRLNSFKTLTLNVNVSGDDNIAIENNVLESMLKVDLLVKGTASNPVLYGRIQTDRGKVLLQKSEFDLIHASVDFTGEEGFNPFVNVLGETTISGYNIRLVMDGQLTKASVALSSFPPLTEKAIVNLLSEAGTSTLLTTRYQSLVEERLKKIAGLSRIQLAPSYDEDKSTITPATRRPLLLSLFFPSYFLLLEFVSEVYVGAEATYLVSFAYEGDVPP</sequence>
<evidence type="ECO:0000256" key="3">
    <source>
        <dbReference type="ARBA" id="ARBA00022989"/>
    </source>
</evidence>
<dbReference type="GO" id="GO:0090313">
    <property type="term" value="P:regulation of protein targeting to membrane"/>
    <property type="evidence" value="ECO:0007669"/>
    <property type="project" value="TreeGrafter"/>
</dbReference>
<evidence type="ECO:0000256" key="4">
    <source>
        <dbReference type="ARBA" id="ARBA00023136"/>
    </source>
</evidence>
<evidence type="ECO:0000313" key="6">
    <source>
        <dbReference type="EMBL" id="KJU82802.1"/>
    </source>
</evidence>
<keyword evidence="4" id="KW-0472">Membrane</keyword>
<name>A0A0F3GLV9_9BACT</name>